<sequence length="427" mass="47142">MKIAIIGTGYVGLVSGACFAESGHDVSCMDVDENKINDLTSGIISIYEPELKNLVVKNLKEQKLKFTTSMKEAVQNAQLIFICVGTPPKENGSADLRYVLSVADEIGKYLSEGSVIVIKSTVPAGTDKTVRDQILRVTKKSFFIASNPEFLGEGTAVHDFMNPHRTIIGIDDEEPKFLLRELYSDFPGELLFMTIESAMMAKYASNAFLATKISFINEIANLCECVGANIDDVARGMSLDPRIGKHFLKAGIGYGGSCFPKDVRALYQIASEHEHDFHLLKSVIEVNNNQRIKFFGKIKKELGDLNGKNICILGLSFKPNTDDIRESIGIDLAQKFSNAGAEVVVYDPRAMNNAKKVLLGVEFADSLNEAIQKTDAIVIATDWAEFRAIDSALLKEALEKPIIFDGRNLLNYKDLIRVGYKYFAIGR</sequence>
<dbReference type="InterPro" id="IPR014026">
    <property type="entry name" value="UDP-Glc/GDP-Man_DH_dimer"/>
</dbReference>
<dbReference type="GO" id="GO:0003979">
    <property type="term" value="F:UDP-glucose 6-dehydrogenase activity"/>
    <property type="evidence" value="ECO:0007669"/>
    <property type="project" value="UniProtKB-EC"/>
</dbReference>
<accession>A0A2M8EQK0</accession>
<dbReference type="InterPro" id="IPR014027">
    <property type="entry name" value="UDP-Glc/GDP-Man_DH_C"/>
</dbReference>
<dbReference type="SUPFAM" id="SSF51735">
    <property type="entry name" value="NAD(P)-binding Rossmann-fold domains"/>
    <property type="match status" value="1"/>
</dbReference>
<feature type="binding site" evidence="9">
    <location>
        <begin position="247"/>
        <end position="251"/>
    </location>
    <ligand>
        <name>substrate</name>
    </ligand>
</feature>
<evidence type="ECO:0000256" key="3">
    <source>
        <dbReference type="ARBA" id="ARBA00012954"/>
    </source>
</evidence>
<dbReference type="InterPro" id="IPR017476">
    <property type="entry name" value="UDP-Glc/GDP-Man"/>
</dbReference>
<dbReference type="InterPro" id="IPR036291">
    <property type="entry name" value="NAD(P)-bd_dom_sf"/>
</dbReference>
<dbReference type="PANTHER" id="PTHR43750:SF3">
    <property type="entry name" value="UDP-GLUCOSE 6-DEHYDROGENASE TUAD"/>
    <property type="match status" value="1"/>
</dbReference>
<name>A0A2M8EQK0_9BACT</name>
<comment type="similarity">
    <text evidence="2 7">Belongs to the UDP-glucose/GDP-mannose dehydrogenase family.</text>
</comment>
<feature type="binding site" evidence="10">
    <location>
        <position position="30"/>
    </location>
    <ligand>
        <name>NAD(+)</name>
        <dbReference type="ChEBI" id="CHEBI:57540"/>
    </ligand>
</feature>
<dbReference type="Gene3D" id="1.20.5.100">
    <property type="entry name" value="Cytochrome c1, transmembrane anchor, C-terminal"/>
    <property type="match status" value="1"/>
</dbReference>
<protein>
    <recommendedName>
        <fullName evidence="3 7">UDP-glucose 6-dehydrogenase</fullName>
        <ecNumber evidence="3 7">1.1.1.22</ecNumber>
    </recommendedName>
</protein>
<dbReference type="UniPathway" id="UPA00038">
    <property type="reaction ID" value="UER00491"/>
</dbReference>
<dbReference type="Pfam" id="PF00984">
    <property type="entry name" value="UDPG_MGDP_dh"/>
    <property type="match status" value="1"/>
</dbReference>
<evidence type="ECO:0000256" key="10">
    <source>
        <dbReference type="PIRSR" id="PIRSR500134-3"/>
    </source>
</evidence>
<feature type="binding site" evidence="9">
    <location>
        <position position="202"/>
    </location>
    <ligand>
        <name>substrate</name>
    </ligand>
</feature>
<comment type="pathway">
    <text evidence="1">Nucleotide-sugar biosynthesis; UDP-alpha-D-glucuronate biosynthesis; UDP-alpha-D-glucuronate from UDP-alpha-D-glucose: step 1/1.</text>
</comment>
<gene>
    <name evidence="12" type="ORF">CO057_00080</name>
</gene>
<feature type="binding site" evidence="10">
    <location>
        <position position="86"/>
    </location>
    <ligand>
        <name>NAD(+)</name>
        <dbReference type="ChEBI" id="CHEBI:57540"/>
    </ligand>
</feature>
<comment type="caution">
    <text evidence="12">The sequence shown here is derived from an EMBL/GenBank/DDBJ whole genome shotgun (WGS) entry which is preliminary data.</text>
</comment>
<dbReference type="NCBIfam" id="TIGR03026">
    <property type="entry name" value="NDP-sugDHase"/>
    <property type="match status" value="1"/>
</dbReference>
<dbReference type="PROSITE" id="PS51257">
    <property type="entry name" value="PROKAR_LIPOPROTEIN"/>
    <property type="match status" value="1"/>
</dbReference>
<feature type="binding site" evidence="10">
    <location>
        <position position="325"/>
    </location>
    <ligand>
        <name>NAD(+)</name>
        <dbReference type="ChEBI" id="CHEBI:57540"/>
    </ligand>
</feature>
<comment type="catalytic activity">
    <reaction evidence="6 7">
        <text>UDP-alpha-D-glucose + 2 NAD(+) + H2O = UDP-alpha-D-glucuronate + 2 NADH + 3 H(+)</text>
        <dbReference type="Rhea" id="RHEA:23596"/>
        <dbReference type="ChEBI" id="CHEBI:15377"/>
        <dbReference type="ChEBI" id="CHEBI:15378"/>
        <dbReference type="ChEBI" id="CHEBI:57540"/>
        <dbReference type="ChEBI" id="CHEBI:57945"/>
        <dbReference type="ChEBI" id="CHEBI:58052"/>
        <dbReference type="ChEBI" id="CHEBI:58885"/>
        <dbReference type="EC" id="1.1.1.22"/>
    </reaction>
</comment>
<dbReference type="Pfam" id="PF03720">
    <property type="entry name" value="UDPG_MGDP_dh_C"/>
    <property type="match status" value="1"/>
</dbReference>
<evidence type="ECO:0000256" key="8">
    <source>
        <dbReference type="PIRSR" id="PIRSR500134-1"/>
    </source>
</evidence>
<feature type="domain" description="UDP-glucose/GDP-mannose dehydrogenase C-terminal" evidence="11">
    <location>
        <begin position="311"/>
        <end position="412"/>
    </location>
</feature>
<dbReference type="InterPro" id="IPR001732">
    <property type="entry name" value="UDP-Glc/GDP-Man_DH_N"/>
</dbReference>
<dbReference type="SUPFAM" id="SSF48179">
    <property type="entry name" value="6-phosphogluconate dehydrogenase C-terminal domain-like"/>
    <property type="match status" value="1"/>
</dbReference>
<dbReference type="Gene3D" id="3.40.50.720">
    <property type="entry name" value="NAD(P)-binding Rossmann-like Domain"/>
    <property type="match status" value="2"/>
</dbReference>
<proteinExistence type="inferred from homology"/>
<evidence type="ECO:0000256" key="5">
    <source>
        <dbReference type="ARBA" id="ARBA00023027"/>
    </source>
</evidence>
<dbReference type="EMBL" id="PFSI01000002">
    <property type="protein sequence ID" value="PJC24971.1"/>
    <property type="molecule type" value="Genomic_DNA"/>
</dbReference>
<feature type="active site" description="Nucleophile" evidence="8">
    <location>
        <position position="258"/>
    </location>
</feature>
<reference evidence="13" key="1">
    <citation type="submission" date="2017-09" db="EMBL/GenBank/DDBJ databases">
        <title>Depth-based differentiation of microbial function through sediment-hosted aquifers and enrichment of novel symbionts in the deep terrestrial subsurface.</title>
        <authorList>
            <person name="Probst A.J."/>
            <person name="Ladd B."/>
            <person name="Jarett J.K."/>
            <person name="Geller-Mcgrath D.E."/>
            <person name="Sieber C.M.K."/>
            <person name="Emerson J.B."/>
            <person name="Anantharaman K."/>
            <person name="Thomas B.C."/>
            <person name="Malmstrom R."/>
            <person name="Stieglmeier M."/>
            <person name="Klingl A."/>
            <person name="Woyke T."/>
            <person name="Ryan C.M."/>
            <person name="Banfield J.F."/>
        </authorList>
    </citation>
    <scope>NUCLEOTIDE SEQUENCE [LARGE SCALE GENOMIC DNA]</scope>
</reference>
<dbReference type="GO" id="GO:0006065">
    <property type="term" value="P:UDP-glucuronate biosynthetic process"/>
    <property type="evidence" value="ECO:0007669"/>
    <property type="project" value="UniProtKB-UniPathway"/>
</dbReference>
<dbReference type="PIRSF" id="PIRSF500134">
    <property type="entry name" value="UDPglc_DH_bac"/>
    <property type="match status" value="1"/>
</dbReference>
<feature type="binding site" evidence="9">
    <location>
        <begin position="150"/>
        <end position="153"/>
    </location>
    <ligand>
        <name>substrate</name>
    </ligand>
</feature>
<dbReference type="InterPro" id="IPR028357">
    <property type="entry name" value="UDPglc_DH_bac"/>
</dbReference>
<dbReference type="EC" id="1.1.1.22" evidence="3 7"/>
<dbReference type="SMART" id="SM00984">
    <property type="entry name" value="UDPG_MGDP_dh_C"/>
    <property type="match status" value="1"/>
</dbReference>
<evidence type="ECO:0000259" key="11">
    <source>
        <dbReference type="SMART" id="SM00984"/>
    </source>
</evidence>
<evidence type="ECO:0000256" key="9">
    <source>
        <dbReference type="PIRSR" id="PIRSR500134-2"/>
    </source>
</evidence>
<evidence type="ECO:0000313" key="12">
    <source>
        <dbReference type="EMBL" id="PJC24971.1"/>
    </source>
</evidence>
<keyword evidence="4 7" id="KW-0560">Oxidoreductase</keyword>
<evidence type="ECO:0000256" key="1">
    <source>
        <dbReference type="ARBA" id="ARBA00004701"/>
    </source>
</evidence>
<evidence type="ECO:0000256" key="4">
    <source>
        <dbReference type="ARBA" id="ARBA00023002"/>
    </source>
</evidence>
<keyword evidence="5 7" id="KW-0520">NAD</keyword>
<dbReference type="Proteomes" id="UP000230251">
    <property type="component" value="Unassembled WGS sequence"/>
</dbReference>
<feature type="binding site" evidence="10">
    <location>
        <position position="261"/>
    </location>
    <ligand>
        <name>NAD(+)</name>
        <dbReference type="ChEBI" id="CHEBI:57540"/>
    </ligand>
</feature>
<dbReference type="InterPro" id="IPR036220">
    <property type="entry name" value="UDP-Glc/GDP-Man_DH_C_sf"/>
</dbReference>
<dbReference type="SUPFAM" id="SSF52413">
    <property type="entry name" value="UDP-glucose/GDP-mannose dehydrogenase C-terminal domain"/>
    <property type="match status" value="1"/>
</dbReference>
<dbReference type="PANTHER" id="PTHR43750">
    <property type="entry name" value="UDP-GLUCOSE 6-DEHYDROGENASE TUAD"/>
    <property type="match status" value="1"/>
</dbReference>
<evidence type="ECO:0000256" key="2">
    <source>
        <dbReference type="ARBA" id="ARBA00006601"/>
    </source>
</evidence>
<evidence type="ECO:0000256" key="6">
    <source>
        <dbReference type="ARBA" id="ARBA00047473"/>
    </source>
</evidence>
<feature type="binding site" evidence="10">
    <location>
        <position position="153"/>
    </location>
    <ligand>
        <name>NAD(+)</name>
        <dbReference type="ChEBI" id="CHEBI:57540"/>
    </ligand>
</feature>
<evidence type="ECO:0000313" key="13">
    <source>
        <dbReference type="Proteomes" id="UP000230251"/>
    </source>
</evidence>
<dbReference type="AlphaFoldDB" id="A0A2M8EQK0"/>
<feature type="binding site" evidence="10">
    <location>
        <position position="121"/>
    </location>
    <ligand>
        <name>NAD(+)</name>
        <dbReference type="ChEBI" id="CHEBI:57540"/>
    </ligand>
</feature>
<organism evidence="12 13">
    <name type="scientific">Candidatus Uhrbacteria bacterium CG_4_9_14_0_2_um_filter_41_50</name>
    <dbReference type="NCBI Taxonomy" id="1975031"/>
    <lineage>
        <taxon>Bacteria</taxon>
        <taxon>Candidatus Uhriibacteriota</taxon>
    </lineage>
</organism>
<dbReference type="InterPro" id="IPR008927">
    <property type="entry name" value="6-PGluconate_DH-like_C_sf"/>
</dbReference>
<dbReference type="PIRSF" id="PIRSF000124">
    <property type="entry name" value="UDPglc_GDPman_dh"/>
    <property type="match status" value="1"/>
</dbReference>
<feature type="binding site" evidence="9">
    <location>
        <position position="255"/>
    </location>
    <ligand>
        <name>substrate</name>
    </ligand>
</feature>
<feature type="binding site" evidence="9">
    <location>
        <position position="318"/>
    </location>
    <ligand>
        <name>substrate</name>
    </ligand>
</feature>
<feature type="binding site" evidence="10">
    <location>
        <position position="35"/>
    </location>
    <ligand>
        <name>NAD(+)</name>
        <dbReference type="ChEBI" id="CHEBI:57540"/>
    </ligand>
</feature>
<dbReference type="Pfam" id="PF03721">
    <property type="entry name" value="UDPG_MGDP_dh_N"/>
    <property type="match status" value="1"/>
</dbReference>
<dbReference type="GO" id="GO:0000271">
    <property type="term" value="P:polysaccharide biosynthetic process"/>
    <property type="evidence" value="ECO:0007669"/>
    <property type="project" value="InterPro"/>
</dbReference>
<evidence type="ECO:0000256" key="7">
    <source>
        <dbReference type="PIRNR" id="PIRNR000124"/>
    </source>
</evidence>
<dbReference type="GO" id="GO:0051287">
    <property type="term" value="F:NAD binding"/>
    <property type="evidence" value="ECO:0007669"/>
    <property type="project" value="InterPro"/>
</dbReference>